<comment type="caution">
    <text evidence="2">The sequence shown here is derived from an EMBL/GenBank/DDBJ whole genome shotgun (WGS) entry which is preliminary data.</text>
</comment>
<evidence type="ECO:0000256" key="1">
    <source>
        <dbReference type="SAM" id="SignalP"/>
    </source>
</evidence>
<keyword evidence="3" id="KW-1185">Reference proteome</keyword>
<evidence type="ECO:0000313" key="3">
    <source>
        <dbReference type="Proteomes" id="UP000019678"/>
    </source>
</evidence>
<organism evidence="2 3">
    <name type="scientific">Chondromyces apiculatus DSM 436</name>
    <dbReference type="NCBI Taxonomy" id="1192034"/>
    <lineage>
        <taxon>Bacteria</taxon>
        <taxon>Pseudomonadati</taxon>
        <taxon>Myxococcota</taxon>
        <taxon>Polyangia</taxon>
        <taxon>Polyangiales</taxon>
        <taxon>Polyangiaceae</taxon>
        <taxon>Chondromyces</taxon>
    </lineage>
</organism>
<reference evidence="2 3" key="1">
    <citation type="submission" date="2013-05" db="EMBL/GenBank/DDBJ databases">
        <title>Genome assembly of Chondromyces apiculatus DSM 436.</title>
        <authorList>
            <person name="Sharma G."/>
            <person name="Khatri I."/>
            <person name="Kaur C."/>
            <person name="Mayilraj S."/>
            <person name="Subramanian S."/>
        </authorList>
    </citation>
    <scope>NUCLEOTIDE SEQUENCE [LARGE SCALE GENOMIC DNA]</scope>
    <source>
        <strain evidence="2 3">DSM 436</strain>
    </source>
</reference>
<feature type="signal peptide" evidence="1">
    <location>
        <begin position="1"/>
        <end position="17"/>
    </location>
</feature>
<gene>
    <name evidence="2" type="ORF">CAP_7820</name>
</gene>
<proteinExistence type="predicted"/>
<name>A0A017SXN5_9BACT</name>
<dbReference type="AlphaFoldDB" id="A0A017SXN5"/>
<dbReference type="STRING" id="1192034.CAP_7820"/>
<dbReference type="Proteomes" id="UP000019678">
    <property type="component" value="Unassembled WGS sequence"/>
</dbReference>
<keyword evidence="1" id="KW-0732">Signal</keyword>
<evidence type="ECO:0000313" key="2">
    <source>
        <dbReference type="EMBL" id="EYF01754.1"/>
    </source>
</evidence>
<accession>A0A017SXN5</accession>
<feature type="chain" id="PRO_5001499747" evidence="1">
    <location>
        <begin position="18"/>
        <end position="176"/>
    </location>
</feature>
<protein>
    <submittedName>
        <fullName evidence="2">Uncharacterized protein</fullName>
    </submittedName>
</protein>
<sequence length="176" mass="17579">MVASTSCLLISCSGAGASATCAAAGVVVLAFVVLCVRRGRSPDTRGAFAGFASVASDPALVACLDLRRGRRSVALAGVVLAGVADGSPEAFVVRRFAAGAAGARLLLVAVGSPADFAVLRLVPVVRAACGVLLEFFEVFEVFEVFRRAGADRRGASGGAGGEASVFSTVGTLISSV</sequence>
<dbReference type="EMBL" id="ASRX01000072">
    <property type="protein sequence ID" value="EYF01754.1"/>
    <property type="molecule type" value="Genomic_DNA"/>
</dbReference>